<dbReference type="RefSeq" id="WP_244316594.1">
    <property type="nucleotide sequence ID" value="NZ_CP045300.1"/>
</dbReference>
<evidence type="ECO:0000259" key="6">
    <source>
        <dbReference type="Pfam" id="PF04829"/>
    </source>
</evidence>
<proteinExistence type="predicted"/>
<dbReference type="GO" id="GO:0090729">
    <property type="term" value="F:toxin activity"/>
    <property type="evidence" value="ECO:0007669"/>
    <property type="project" value="UniProtKB-KW"/>
</dbReference>
<protein>
    <submittedName>
        <fullName evidence="7">Pre-toxin domain with VENN motif-containing protein</fullName>
    </submittedName>
</protein>
<evidence type="ECO:0000256" key="5">
    <source>
        <dbReference type="SAM" id="MobiDB-lite"/>
    </source>
</evidence>
<keyword evidence="3" id="KW-1266">Target cell cytoplasm</keyword>
<gene>
    <name evidence="7" type="ORF">SAMN05192562_101829</name>
</gene>
<evidence type="ECO:0000256" key="4">
    <source>
        <dbReference type="ARBA" id="ARBA00023026"/>
    </source>
</evidence>
<keyword evidence="2" id="KW-0800">Toxin</keyword>
<dbReference type="AlphaFoldDB" id="A0A1I6YYK8"/>
<dbReference type="InterPro" id="IPR006914">
    <property type="entry name" value="VENN_dom"/>
</dbReference>
<feature type="region of interest" description="Disordered" evidence="5">
    <location>
        <begin position="195"/>
        <end position="259"/>
    </location>
</feature>
<evidence type="ECO:0000256" key="3">
    <source>
        <dbReference type="ARBA" id="ARBA00022913"/>
    </source>
</evidence>
<accession>A0A1I6YYK8</accession>
<feature type="compositionally biased region" description="Polar residues" evidence="5">
    <location>
        <begin position="245"/>
        <end position="259"/>
    </location>
</feature>
<evidence type="ECO:0000313" key="7">
    <source>
        <dbReference type="EMBL" id="SFT55418.1"/>
    </source>
</evidence>
<evidence type="ECO:0000256" key="2">
    <source>
        <dbReference type="ARBA" id="ARBA00022656"/>
    </source>
</evidence>
<dbReference type="Proteomes" id="UP000199187">
    <property type="component" value="Unassembled WGS sequence"/>
</dbReference>
<dbReference type="EMBL" id="FPAU01000001">
    <property type="protein sequence ID" value="SFT55418.1"/>
    <property type="molecule type" value="Genomic_DNA"/>
</dbReference>
<evidence type="ECO:0000256" key="1">
    <source>
        <dbReference type="ARBA" id="ARBA00004219"/>
    </source>
</evidence>
<evidence type="ECO:0000313" key="8">
    <source>
        <dbReference type="Proteomes" id="UP000199187"/>
    </source>
</evidence>
<organism evidence="7 8">
    <name type="scientific">Kosakonia arachidis</name>
    <dbReference type="NCBI Taxonomy" id="551989"/>
    <lineage>
        <taxon>Bacteria</taxon>
        <taxon>Pseudomonadati</taxon>
        <taxon>Pseudomonadota</taxon>
        <taxon>Gammaproteobacteria</taxon>
        <taxon>Enterobacterales</taxon>
        <taxon>Enterobacteriaceae</taxon>
        <taxon>Kosakonia</taxon>
    </lineage>
</organism>
<name>A0A1I6YYK8_9ENTR</name>
<dbReference type="Pfam" id="PF04829">
    <property type="entry name" value="PT-VENN"/>
    <property type="match status" value="1"/>
</dbReference>
<feature type="compositionally biased region" description="Gly residues" evidence="5">
    <location>
        <begin position="198"/>
        <end position="208"/>
    </location>
</feature>
<reference evidence="8" key="1">
    <citation type="submission" date="2016-10" db="EMBL/GenBank/DDBJ databases">
        <authorList>
            <person name="Varghese N."/>
            <person name="Submissions S."/>
        </authorList>
    </citation>
    <scope>NUCLEOTIDE SEQUENCE [LARGE SCALE GENOMIC DNA]</scope>
    <source>
        <strain evidence="8">Ah-143</strain>
    </source>
</reference>
<feature type="domain" description="VENN motif-containing" evidence="6">
    <location>
        <begin position="71"/>
        <end position="122"/>
    </location>
</feature>
<keyword evidence="4" id="KW-0843">Virulence</keyword>
<comment type="subcellular location">
    <subcellularLocation>
        <location evidence="1">Target cell</location>
        <location evidence="1">Target cell cytoplasm</location>
    </subcellularLocation>
</comment>
<keyword evidence="8" id="KW-1185">Reference proteome</keyword>
<sequence length="346" mass="35966">MLAGAAAPYIANEIAAHIPESNPAGRVLAHAVVNAALAAASGKDAGSAAAGAATGELAGIIALDAWGIKDVSQLSEEQKQTVSALATLASGLAGALVGDSGASAVAAAQAGKTTVENNAMSDEERPVPYGVTPGDVEIAKAKEDAASGLTKKLKELGQAIDKATQCTFGRVCSSDDPDQESTPNVAGNMTDEEKAALGGAGSGTPGGHGPEDEENARAREQQQNRFNELSDIFDKSNPSKDLTIDGQTIRQGEASNNYGTTKVYESQNLSDDQIRNYAQQLAGETPLNEVREGIYTSKLPDGSVITLRNVSTSEAQTGARWTIDIRNSQKFSELGNKYTRVEIKFK</sequence>